<keyword evidence="7" id="KW-0663">Pyridoxal phosphate</keyword>
<evidence type="ECO:0000256" key="11">
    <source>
        <dbReference type="ARBA" id="ARBA00048179"/>
    </source>
</evidence>
<dbReference type="Proteomes" id="UP000216361">
    <property type="component" value="Unassembled WGS sequence"/>
</dbReference>
<reference evidence="14 15" key="1">
    <citation type="submission" date="2017-07" db="EMBL/GenBank/DDBJ databases">
        <title>Elstera cyanobacteriorum sp. nov., a novel bacterium isolated from cyanobacterial aggregates in a eutrophic lake.</title>
        <authorList>
            <person name="Cai H."/>
        </authorList>
    </citation>
    <scope>NUCLEOTIDE SEQUENCE [LARGE SCALE GENOMIC DNA]</scope>
    <source>
        <strain evidence="14 15">TH019</strain>
    </source>
</reference>
<evidence type="ECO:0000256" key="4">
    <source>
        <dbReference type="ARBA" id="ARBA00011738"/>
    </source>
</evidence>
<accession>A0A255XT07</accession>
<dbReference type="RefSeq" id="WP_094407960.1">
    <property type="nucleotide sequence ID" value="NZ_BMJZ01000001.1"/>
</dbReference>
<dbReference type="PROSITE" id="PS51318">
    <property type="entry name" value="TAT"/>
    <property type="match status" value="1"/>
</dbReference>
<keyword evidence="12" id="KW-0732">Signal</keyword>
<keyword evidence="8" id="KW-0784">Thiamine biosynthesis</keyword>
<dbReference type="SUPFAM" id="SSF53850">
    <property type="entry name" value="Periplasmic binding protein-like II"/>
    <property type="match status" value="1"/>
</dbReference>
<dbReference type="GO" id="GO:0016740">
    <property type="term" value="F:transferase activity"/>
    <property type="evidence" value="ECO:0007669"/>
    <property type="project" value="UniProtKB-KW"/>
</dbReference>
<dbReference type="PANTHER" id="PTHR31528">
    <property type="entry name" value="4-AMINO-5-HYDROXYMETHYL-2-METHYLPYRIMIDINE PHOSPHATE SYNTHASE THI11-RELATED"/>
    <property type="match status" value="1"/>
</dbReference>
<evidence type="ECO:0000313" key="15">
    <source>
        <dbReference type="Proteomes" id="UP000216361"/>
    </source>
</evidence>
<evidence type="ECO:0000256" key="7">
    <source>
        <dbReference type="ARBA" id="ARBA00022898"/>
    </source>
</evidence>
<dbReference type="GO" id="GO:0009228">
    <property type="term" value="P:thiamine biosynthetic process"/>
    <property type="evidence" value="ECO:0007669"/>
    <property type="project" value="UniProtKB-KW"/>
</dbReference>
<evidence type="ECO:0000256" key="5">
    <source>
        <dbReference type="ARBA" id="ARBA00022679"/>
    </source>
</evidence>
<dbReference type="Pfam" id="PF09084">
    <property type="entry name" value="NMT1"/>
    <property type="match status" value="1"/>
</dbReference>
<evidence type="ECO:0000256" key="2">
    <source>
        <dbReference type="ARBA" id="ARBA00004948"/>
    </source>
</evidence>
<evidence type="ECO:0000256" key="1">
    <source>
        <dbReference type="ARBA" id="ARBA00003469"/>
    </source>
</evidence>
<organism evidence="14 15">
    <name type="scientific">Elstera cyanobacteriorum</name>
    <dbReference type="NCBI Taxonomy" id="2022747"/>
    <lineage>
        <taxon>Bacteria</taxon>
        <taxon>Pseudomonadati</taxon>
        <taxon>Pseudomonadota</taxon>
        <taxon>Alphaproteobacteria</taxon>
        <taxon>Rhodospirillales</taxon>
        <taxon>Rhodospirillaceae</taxon>
        <taxon>Elstera</taxon>
    </lineage>
</organism>
<protein>
    <recommendedName>
        <fullName evidence="10">Thiamine pyrimidine synthase</fullName>
    </recommendedName>
</protein>
<comment type="catalytic activity">
    <reaction evidence="11">
        <text>N(6)-(pyridoxal phosphate)-L-lysyl-[4-amino-5-hydroxymethyl-2-methylpyrimidine phosphate synthase] + L-histidyl-[4-amino-5-hydroxymethyl-2-methylpyrimidine phosphate synthase] + 2 Fe(3+) + 4 H2O = L-lysyl-[4-amino-5-hydroxymethyl-2-methylpyrimidine phosphate synthase] + (2S)-2-amino-5-hydroxy-4-oxopentanoyl-[4-amino-5-hydroxymethyl-2-methylpyrimidine phosphate synthase] + 4-amino-2-methyl-5-(phosphooxymethyl)pyrimidine + 3-oxopropanoate + 2 Fe(2+) + 2 H(+)</text>
        <dbReference type="Rhea" id="RHEA:65756"/>
        <dbReference type="Rhea" id="RHEA-COMP:16892"/>
        <dbReference type="Rhea" id="RHEA-COMP:16893"/>
        <dbReference type="Rhea" id="RHEA-COMP:16894"/>
        <dbReference type="Rhea" id="RHEA-COMP:16895"/>
        <dbReference type="ChEBI" id="CHEBI:15377"/>
        <dbReference type="ChEBI" id="CHEBI:15378"/>
        <dbReference type="ChEBI" id="CHEBI:29033"/>
        <dbReference type="ChEBI" id="CHEBI:29034"/>
        <dbReference type="ChEBI" id="CHEBI:29969"/>
        <dbReference type="ChEBI" id="CHEBI:29979"/>
        <dbReference type="ChEBI" id="CHEBI:33190"/>
        <dbReference type="ChEBI" id="CHEBI:58354"/>
        <dbReference type="ChEBI" id="CHEBI:143915"/>
        <dbReference type="ChEBI" id="CHEBI:157692"/>
    </reaction>
    <physiologicalReaction direction="left-to-right" evidence="11">
        <dbReference type="Rhea" id="RHEA:65757"/>
    </physiologicalReaction>
</comment>
<evidence type="ECO:0000256" key="8">
    <source>
        <dbReference type="ARBA" id="ARBA00022977"/>
    </source>
</evidence>
<dbReference type="EMBL" id="NOXS01000029">
    <property type="protein sequence ID" value="OYQ20137.1"/>
    <property type="molecule type" value="Genomic_DNA"/>
</dbReference>
<dbReference type="OrthoDB" id="9815602at2"/>
<keyword evidence="6" id="KW-0479">Metal-binding</keyword>
<comment type="pathway">
    <text evidence="2">Cofactor biosynthesis; thiamine diphosphate biosynthesis.</text>
</comment>
<evidence type="ECO:0000256" key="12">
    <source>
        <dbReference type="SAM" id="SignalP"/>
    </source>
</evidence>
<evidence type="ECO:0000256" key="10">
    <source>
        <dbReference type="ARBA" id="ARBA00033171"/>
    </source>
</evidence>
<evidence type="ECO:0000259" key="13">
    <source>
        <dbReference type="Pfam" id="PF09084"/>
    </source>
</evidence>
<dbReference type="InterPro" id="IPR015168">
    <property type="entry name" value="SsuA/THI5"/>
</dbReference>
<comment type="caution">
    <text evidence="14">The sequence shown here is derived from an EMBL/GenBank/DDBJ whole genome shotgun (WGS) entry which is preliminary data.</text>
</comment>
<evidence type="ECO:0000256" key="6">
    <source>
        <dbReference type="ARBA" id="ARBA00022723"/>
    </source>
</evidence>
<evidence type="ECO:0000256" key="9">
    <source>
        <dbReference type="ARBA" id="ARBA00023004"/>
    </source>
</evidence>
<keyword evidence="15" id="KW-1185">Reference proteome</keyword>
<dbReference type="AlphaFoldDB" id="A0A255XT07"/>
<dbReference type="Gene3D" id="3.40.190.10">
    <property type="entry name" value="Periplasmic binding protein-like II"/>
    <property type="match status" value="2"/>
</dbReference>
<evidence type="ECO:0000256" key="3">
    <source>
        <dbReference type="ARBA" id="ARBA00009406"/>
    </source>
</evidence>
<feature type="domain" description="SsuA/THI5-like" evidence="13">
    <location>
        <begin position="46"/>
        <end position="257"/>
    </location>
</feature>
<keyword evidence="9" id="KW-0408">Iron</keyword>
<evidence type="ECO:0000313" key="14">
    <source>
        <dbReference type="EMBL" id="OYQ20137.1"/>
    </source>
</evidence>
<name>A0A255XT07_9PROT</name>
<feature type="chain" id="PRO_5012174567" description="Thiamine pyrimidine synthase" evidence="12">
    <location>
        <begin position="29"/>
        <end position="341"/>
    </location>
</feature>
<dbReference type="InterPro" id="IPR027939">
    <property type="entry name" value="NMT1/THI5"/>
</dbReference>
<feature type="signal peptide" evidence="12">
    <location>
        <begin position="1"/>
        <end position="28"/>
    </location>
</feature>
<keyword evidence="5" id="KW-0808">Transferase</keyword>
<sequence length="341" mass="36442">MAQGRRGFVKLLTVAALLGSALSAPAFAQTAVKVTLDWKYQGPTSFFLIALDKGYYKAEGLEVTIDSGQGSAGAVNRVASNAYELGFADVNALIEYNAANADKAIKAVMMVYDFPPFGVYALKSSGITKPQDLVGKTLGAPVFDASYKLFPAFAQKVGIDNAAVPRKNMDPSLREAMLVRKEVDFISGHYFSSVLDLKAQGVKVDDIVAMRYSDFGMDFYGNGLIASPKIIAEKPEAVKGFIRATIKGLKEMIADPKAGITATKKKDPLIDEGLEAERLALAIANNIVTPNVKRDGIGGVDMERMKRAIAQVSLAAGLKTPPAPEQVFDAGFLPPAADRKL</sequence>
<dbReference type="PANTHER" id="PTHR31528:SF1">
    <property type="entry name" value="4-AMINO-5-HYDROXYMETHYL-2-METHYLPYRIMIDINE PHOSPHATE SYNTHASE THI11-RELATED"/>
    <property type="match status" value="1"/>
</dbReference>
<dbReference type="GO" id="GO:0046872">
    <property type="term" value="F:metal ion binding"/>
    <property type="evidence" value="ECO:0007669"/>
    <property type="project" value="UniProtKB-KW"/>
</dbReference>
<comment type="function">
    <text evidence="1">Responsible for the formation of the pyrimidine heterocycle in the thiamine biosynthesis pathway. Catalyzes the formation of hydroxymethylpyrimidine phosphate (HMP-P) from histidine and pyridoxal phosphate (PLP). The protein uses PLP and the active site histidine to form HMP-P, generating an inactive enzyme. The enzyme can only undergo a single turnover, which suggests it is a suicide enzyme.</text>
</comment>
<gene>
    <name evidence="14" type="ORF">CHR90_05355</name>
</gene>
<comment type="subunit">
    <text evidence="4">Homodimer.</text>
</comment>
<comment type="similarity">
    <text evidence="3">Belongs to the NMT1/THI5 family.</text>
</comment>
<dbReference type="InterPro" id="IPR006311">
    <property type="entry name" value="TAT_signal"/>
</dbReference>
<proteinExistence type="inferred from homology"/>